<evidence type="ECO:0000313" key="1">
    <source>
        <dbReference type="EMBL" id="KAH7840836.1"/>
    </source>
</evidence>
<keyword evidence="2" id="KW-1185">Reference proteome</keyword>
<comment type="caution">
    <text evidence="1">The sequence shown here is derived from an EMBL/GenBank/DDBJ whole genome shotgun (WGS) entry which is preliminary data.</text>
</comment>
<accession>A0ACB7XJE9</accession>
<organism evidence="1 2">
    <name type="scientific">Vaccinium darrowii</name>
    <dbReference type="NCBI Taxonomy" id="229202"/>
    <lineage>
        <taxon>Eukaryota</taxon>
        <taxon>Viridiplantae</taxon>
        <taxon>Streptophyta</taxon>
        <taxon>Embryophyta</taxon>
        <taxon>Tracheophyta</taxon>
        <taxon>Spermatophyta</taxon>
        <taxon>Magnoliopsida</taxon>
        <taxon>eudicotyledons</taxon>
        <taxon>Gunneridae</taxon>
        <taxon>Pentapetalae</taxon>
        <taxon>asterids</taxon>
        <taxon>Ericales</taxon>
        <taxon>Ericaceae</taxon>
        <taxon>Vaccinioideae</taxon>
        <taxon>Vaccinieae</taxon>
        <taxon>Vaccinium</taxon>
    </lineage>
</organism>
<protein>
    <submittedName>
        <fullName evidence="1">Uncharacterized protein</fullName>
    </submittedName>
</protein>
<evidence type="ECO:0000313" key="2">
    <source>
        <dbReference type="Proteomes" id="UP000828048"/>
    </source>
</evidence>
<sequence>MPMHISRLKDLQLLTAFVVGKCSGSGINELKELHRLHGTLSISGLQNVTTKNDAFEAKMREKKHIEKLALEWGSTTENSENERDVLEKLEPHTNLKHLEIKNYGGTRFPAWLGNQSFCNMASLRLEKCEFCFSLPPLGQLRSLKELTISKMSGIANVDHEFYGESGSLIKPFESLETLRFEQMPEWVQWLQLDAGEFSRLQKLEVIKCPKLIGDLPKNFPSLVRLEIKECPKLVVSLPRTTSVRELELEKCKGIQVEWQGLSSVEKLEISSSANFKEFENGLLTRTNLKELMVKDYPRLLLFTEGMMMCLSNLEDLRVSWCKEMSHCYTSLVSLTLSNCHGFKSLPLGLFPKLQDLTIIGCINFETLLIPDGNELQNLTLLQYLYIDGPNEMVSFPCGGLPAPNLYFLFVSDCEKLKALPQQMHTLLPSLLSLELSNCPEIESFPEGGLPSKLSTLVISSCKKLVGARRDWGLQTLPSVTHLMLGGEYEDVVDLFPEEGLLPSTLTSLHIGRLPNLKTLNNKGLQLLGNLKHMLISHCPQLVSLPEEGLPTSLFALEIVECPLVKARCRKEEGEDWPKVAHVPAINMDGEAIFEQVYLGPVDPYECFYFYN</sequence>
<gene>
    <name evidence="1" type="ORF">Vadar_022350</name>
</gene>
<dbReference type="EMBL" id="CM037160">
    <property type="protein sequence ID" value="KAH7840836.1"/>
    <property type="molecule type" value="Genomic_DNA"/>
</dbReference>
<reference evidence="1 2" key="1">
    <citation type="journal article" date="2021" name="Hortic Res">
        <title>High-quality reference genome and annotation aids understanding of berry development for evergreen blueberry (Vaccinium darrowii).</title>
        <authorList>
            <person name="Yu J."/>
            <person name="Hulse-Kemp A.M."/>
            <person name="Babiker E."/>
            <person name="Staton M."/>
        </authorList>
    </citation>
    <scope>NUCLEOTIDE SEQUENCE [LARGE SCALE GENOMIC DNA]</scope>
    <source>
        <strain evidence="2">cv. NJ 8807/NJ 8810</strain>
        <tissue evidence="1">Young leaf</tissue>
    </source>
</reference>
<name>A0ACB7XJE9_9ERIC</name>
<dbReference type="Proteomes" id="UP000828048">
    <property type="component" value="Chromosome 10"/>
</dbReference>
<proteinExistence type="predicted"/>